<gene>
    <name evidence="10" type="ORF">SAMN00790413_04226</name>
</gene>
<dbReference type="InterPro" id="IPR050131">
    <property type="entry name" value="Peptidase_S8_subtilisin-like"/>
</dbReference>
<dbReference type="InterPro" id="IPR022398">
    <property type="entry name" value="Peptidase_S8_His-AS"/>
</dbReference>
<dbReference type="Gene3D" id="3.40.50.200">
    <property type="entry name" value="Peptidase S8/S53 domain"/>
    <property type="match status" value="1"/>
</dbReference>
<dbReference type="Proteomes" id="UP000192582">
    <property type="component" value="Unassembled WGS sequence"/>
</dbReference>
<feature type="domain" description="Peptidase S8/S53" evidence="9">
    <location>
        <begin position="189"/>
        <end position="479"/>
    </location>
</feature>
<dbReference type="InterPro" id="IPR034176">
    <property type="entry name" value="Peptidases_S8_13"/>
</dbReference>
<dbReference type="GO" id="GO:0006508">
    <property type="term" value="P:proteolysis"/>
    <property type="evidence" value="ECO:0007669"/>
    <property type="project" value="UniProtKB-KW"/>
</dbReference>
<name>A0A1W1UPE9_9DEIO</name>
<feature type="compositionally biased region" description="Basic and acidic residues" evidence="7">
    <location>
        <begin position="629"/>
        <end position="640"/>
    </location>
</feature>
<evidence type="ECO:0000313" key="10">
    <source>
        <dbReference type="EMBL" id="SMB83005.1"/>
    </source>
</evidence>
<dbReference type="EMBL" id="FWWU01000006">
    <property type="protein sequence ID" value="SMB83005.1"/>
    <property type="molecule type" value="Genomic_DNA"/>
</dbReference>
<dbReference type="PANTHER" id="PTHR43806:SF11">
    <property type="entry name" value="CEREVISIN-RELATED"/>
    <property type="match status" value="1"/>
</dbReference>
<dbReference type="SUPFAM" id="SSF52743">
    <property type="entry name" value="Subtilisin-like"/>
    <property type="match status" value="1"/>
</dbReference>
<proteinExistence type="inferred from homology"/>
<dbReference type="PROSITE" id="PS51892">
    <property type="entry name" value="SUBTILASE"/>
    <property type="match status" value="1"/>
</dbReference>
<organism evidence="10 11">
    <name type="scientific">Deinococcus hopiensis KR-140</name>
    <dbReference type="NCBI Taxonomy" id="695939"/>
    <lineage>
        <taxon>Bacteria</taxon>
        <taxon>Thermotogati</taxon>
        <taxon>Deinococcota</taxon>
        <taxon>Deinococci</taxon>
        <taxon>Deinococcales</taxon>
        <taxon>Deinococcaceae</taxon>
        <taxon>Deinococcus</taxon>
    </lineage>
</organism>
<feature type="active site" description="Charge relay system" evidence="5">
    <location>
        <position position="198"/>
    </location>
</feature>
<dbReference type="InterPro" id="IPR000209">
    <property type="entry name" value="Peptidase_S8/S53_dom"/>
</dbReference>
<keyword evidence="4 5" id="KW-0720">Serine protease</keyword>
<feature type="active site" description="Charge relay system" evidence="5">
    <location>
        <position position="244"/>
    </location>
</feature>
<dbReference type="PRINTS" id="PR00723">
    <property type="entry name" value="SUBTILISIN"/>
</dbReference>
<feature type="compositionally biased region" description="Pro residues" evidence="7">
    <location>
        <begin position="493"/>
        <end position="508"/>
    </location>
</feature>
<feature type="chain" id="PRO_5010723477" evidence="8">
    <location>
        <begin position="20"/>
        <end position="650"/>
    </location>
</feature>
<sequence length="650" mass="67288">MRKNVLGASLALGLSLLTACGGGSTPVPTPAKQTMWGVVSLPGGETGSAQALPSGQTSLQRTVGRQIWMERYGQAAPTADGGGFLIKFRPGSLAAQAAELRVGSLTLQRQDQGTFFGYHLYRAVRGSLQGQATPAVQSVLTALGARTDVVSVIPNTTLRAFATPNDRLHALQWDQSMMNMERAWDVTTGQDVTVAVVDTGVVQHPDLVGKLLPGYDFISDAANGGDGDGRDANANDEGGDSGYHGSHVAGIIAATANNAEGITGASWGAKIVPVRVLGVSGGGNLTDILEGVWWAAGGEVEGVPTNAHPAPVINLSLGGDKPCDDLSQQVFSELAQAGVTVVAAAGNSDEDAGGAWPANCNHVITVGAVGPDGKRAPYSNYGARVDVMAPGGNTKLKIRVGGKDYPGGVYSTVKDEDGNYVYAPYNGTSMAAPQVAGLAALLLSAQPGITPAQVLARLRGTAQGLSAADCGVQNGCGAGVVDAAAALGTAQPGPQPTPAPQPLPQPPAAPLKTLVFALHLREGNENDVDEDLSLYEEIGGDTLRSVYKFDSSLTPGLYEAVAWQDLDGDLEIDDSEPVGAYRDLVDLRGHDRGNVNINLQPFAATAAGGQNALRENLRKVLQTKASQAQDERRLRPEGKRAFYKGGQPLR</sequence>
<protein>
    <submittedName>
        <fullName evidence="10">Serine protease</fullName>
    </submittedName>
</protein>
<dbReference type="GO" id="GO:0004252">
    <property type="term" value="F:serine-type endopeptidase activity"/>
    <property type="evidence" value="ECO:0007669"/>
    <property type="project" value="UniProtKB-UniRule"/>
</dbReference>
<dbReference type="InterPro" id="IPR036852">
    <property type="entry name" value="Peptidase_S8/S53_dom_sf"/>
</dbReference>
<dbReference type="InterPro" id="IPR015500">
    <property type="entry name" value="Peptidase_S8_subtilisin-rel"/>
</dbReference>
<keyword evidence="3 5" id="KW-0378">Hydrolase</keyword>
<comment type="similarity">
    <text evidence="1 5 6">Belongs to the peptidase S8 family.</text>
</comment>
<dbReference type="AlphaFoldDB" id="A0A1W1UPE9"/>
<dbReference type="Pfam" id="PF00082">
    <property type="entry name" value="Peptidase_S8"/>
    <property type="match status" value="1"/>
</dbReference>
<evidence type="ECO:0000256" key="8">
    <source>
        <dbReference type="SAM" id="SignalP"/>
    </source>
</evidence>
<dbReference type="CDD" id="cd07496">
    <property type="entry name" value="Peptidases_S8_13"/>
    <property type="match status" value="1"/>
</dbReference>
<feature type="region of interest" description="Disordered" evidence="7">
    <location>
        <begin position="624"/>
        <end position="650"/>
    </location>
</feature>
<evidence type="ECO:0000256" key="4">
    <source>
        <dbReference type="ARBA" id="ARBA00022825"/>
    </source>
</evidence>
<dbReference type="STRING" id="695939.SAMN00790413_04226"/>
<feature type="region of interest" description="Disordered" evidence="7">
    <location>
        <begin position="488"/>
        <end position="508"/>
    </location>
</feature>
<accession>A0A1W1UPE9</accession>
<keyword evidence="8" id="KW-0732">Signal</keyword>
<evidence type="ECO:0000256" key="2">
    <source>
        <dbReference type="ARBA" id="ARBA00022670"/>
    </source>
</evidence>
<evidence type="ECO:0000256" key="7">
    <source>
        <dbReference type="SAM" id="MobiDB-lite"/>
    </source>
</evidence>
<evidence type="ECO:0000313" key="11">
    <source>
        <dbReference type="Proteomes" id="UP000192582"/>
    </source>
</evidence>
<dbReference type="PROSITE" id="PS00137">
    <property type="entry name" value="SUBTILASE_HIS"/>
    <property type="match status" value="1"/>
</dbReference>
<dbReference type="InterPro" id="IPR023827">
    <property type="entry name" value="Peptidase_S8_Asp-AS"/>
</dbReference>
<feature type="signal peptide" evidence="8">
    <location>
        <begin position="1"/>
        <end position="19"/>
    </location>
</feature>
<keyword evidence="2 5" id="KW-0645">Protease</keyword>
<dbReference type="PROSITE" id="PS51257">
    <property type="entry name" value="PROKAR_LIPOPROTEIN"/>
    <property type="match status" value="1"/>
</dbReference>
<evidence type="ECO:0000256" key="6">
    <source>
        <dbReference type="RuleBase" id="RU003355"/>
    </source>
</evidence>
<feature type="active site" description="Charge relay system" evidence="5">
    <location>
        <position position="429"/>
    </location>
</feature>
<keyword evidence="11" id="KW-1185">Reference proteome</keyword>
<dbReference type="PROSITE" id="PS00136">
    <property type="entry name" value="SUBTILASE_ASP"/>
    <property type="match status" value="1"/>
</dbReference>
<evidence type="ECO:0000259" key="9">
    <source>
        <dbReference type="Pfam" id="PF00082"/>
    </source>
</evidence>
<evidence type="ECO:0000256" key="1">
    <source>
        <dbReference type="ARBA" id="ARBA00011073"/>
    </source>
</evidence>
<dbReference type="PANTHER" id="PTHR43806">
    <property type="entry name" value="PEPTIDASE S8"/>
    <property type="match status" value="1"/>
</dbReference>
<dbReference type="InterPro" id="IPR023828">
    <property type="entry name" value="Peptidase_S8_Ser-AS"/>
</dbReference>
<evidence type="ECO:0000256" key="3">
    <source>
        <dbReference type="ARBA" id="ARBA00022801"/>
    </source>
</evidence>
<reference evidence="10 11" key="1">
    <citation type="submission" date="2017-04" db="EMBL/GenBank/DDBJ databases">
        <authorList>
            <person name="Afonso C.L."/>
            <person name="Miller P.J."/>
            <person name="Scott M.A."/>
            <person name="Spackman E."/>
            <person name="Goraichik I."/>
            <person name="Dimitrov K.M."/>
            <person name="Suarez D.L."/>
            <person name="Swayne D.E."/>
        </authorList>
    </citation>
    <scope>NUCLEOTIDE SEQUENCE [LARGE SCALE GENOMIC DNA]</scope>
    <source>
        <strain evidence="10 11">KR-140</strain>
    </source>
</reference>
<dbReference type="PROSITE" id="PS00138">
    <property type="entry name" value="SUBTILASE_SER"/>
    <property type="match status" value="1"/>
</dbReference>
<evidence type="ECO:0000256" key="5">
    <source>
        <dbReference type="PROSITE-ProRule" id="PRU01240"/>
    </source>
</evidence>